<dbReference type="InterPro" id="IPR002156">
    <property type="entry name" value="RNaseH_domain"/>
</dbReference>
<dbReference type="Gramene" id="evm.model.09.1259">
    <property type="protein sequence ID" value="cds.evm.model.09.1259"/>
    <property type="gene ID" value="evm.TU.09.1259"/>
</dbReference>
<dbReference type="Proteomes" id="UP000596661">
    <property type="component" value="Chromosome 9"/>
</dbReference>
<organism evidence="2 3">
    <name type="scientific">Cannabis sativa</name>
    <name type="common">Hemp</name>
    <name type="synonym">Marijuana</name>
    <dbReference type="NCBI Taxonomy" id="3483"/>
    <lineage>
        <taxon>Eukaryota</taxon>
        <taxon>Viridiplantae</taxon>
        <taxon>Streptophyta</taxon>
        <taxon>Embryophyta</taxon>
        <taxon>Tracheophyta</taxon>
        <taxon>Spermatophyta</taxon>
        <taxon>Magnoliopsida</taxon>
        <taxon>eudicotyledons</taxon>
        <taxon>Gunneridae</taxon>
        <taxon>Pentapetalae</taxon>
        <taxon>rosids</taxon>
        <taxon>fabids</taxon>
        <taxon>Rosales</taxon>
        <taxon>Cannabaceae</taxon>
        <taxon>Cannabis</taxon>
    </lineage>
</organism>
<protein>
    <recommendedName>
        <fullName evidence="1">RNase H type-1 domain-containing protein</fullName>
    </recommendedName>
</protein>
<dbReference type="PANTHER" id="PTHR47723:SF19">
    <property type="entry name" value="POLYNUCLEOTIDYL TRANSFERASE, RIBONUCLEASE H-LIKE SUPERFAMILY PROTEIN"/>
    <property type="match status" value="1"/>
</dbReference>
<reference evidence="2" key="2">
    <citation type="submission" date="2021-03" db="UniProtKB">
        <authorList>
            <consortium name="EnsemblPlants"/>
        </authorList>
    </citation>
    <scope>IDENTIFICATION</scope>
</reference>
<evidence type="ECO:0000313" key="2">
    <source>
        <dbReference type="EnsemblPlants" id="cds.evm.model.09.1259"/>
    </source>
</evidence>
<dbReference type="Pfam" id="PF13456">
    <property type="entry name" value="RVT_3"/>
    <property type="match status" value="1"/>
</dbReference>
<dbReference type="InterPro" id="IPR053151">
    <property type="entry name" value="RNase_H-like"/>
</dbReference>
<dbReference type="Gene3D" id="3.30.420.10">
    <property type="entry name" value="Ribonuclease H-like superfamily/Ribonuclease H"/>
    <property type="match status" value="1"/>
</dbReference>
<sequence length="173" mass="19439">MRRPSPTKKHWIPPESGCICVNCDAAVIENAAGVGLGFIWRKADGQIISAGMIYMDNICIAKTAEAWAILEAPKKPLATDTDQMELQTDCRMVVEEIKNQGQSFNADSTILHKIKNLLETFHSVNIIHVKRTNNECANMLVRKCLADKTTHFFYHSFPGWLAKFCKADLPFEV</sequence>
<reference evidence="2" key="1">
    <citation type="submission" date="2018-11" db="EMBL/GenBank/DDBJ databases">
        <authorList>
            <person name="Grassa J C."/>
        </authorList>
    </citation>
    <scope>NUCLEOTIDE SEQUENCE [LARGE SCALE GENOMIC DNA]</scope>
</reference>
<dbReference type="GO" id="GO:0003676">
    <property type="term" value="F:nucleic acid binding"/>
    <property type="evidence" value="ECO:0007669"/>
    <property type="project" value="InterPro"/>
</dbReference>
<dbReference type="InterPro" id="IPR036397">
    <property type="entry name" value="RNaseH_sf"/>
</dbReference>
<dbReference type="CDD" id="cd06222">
    <property type="entry name" value="RNase_H_like"/>
    <property type="match status" value="1"/>
</dbReference>
<dbReference type="InterPro" id="IPR012337">
    <property type="entry name" value="RNaseH-like_sf"/>
</dbReference>
<dbReference type="EnsemblPlants" id="evm.model.09.1259">
    <property type="protein sequence ID" value="cds.evm.model.09.1259"/>
    <property type="gene ID" value="evm.TU.09.1259"/>
</dbReference>
<evidence type="ECO:0000313" key="3">
    <source>
        <dbReference type="Proteomes" id="UP000596661"/>
    </source>
</evidence>
<name>A0A803QDV7_CANSA</name>
<evidence type="ECO:0000259" key="1">
    <source>
        <dbReference type="Pfam" id="PF13456"/>
    </source>
</evidence>
<feature type="domain" description="RNase H type-1" evidence="1">
    <location>
        <begin position="22"/>
        <end position="144"/>
    </location>
</feature>
<proteinExistence type="predicted"/>
<keyword evidence="3" id="KW-1185">Reference proteome</keyword>
<dbReference type="AlphaFoldDB" id="A0A803QDV7"/>
<dbReference type="EMBL" id="UZAU01000765">
    <property type="status" value="NOT_ANNOTATED_CDS"/>
    <property type="molecule type" value="Genomic_DNA"/>
</dbReference>
<dbReference type="PANTHER" id="PTHR47723">
    <property type="entry name" value="OS05G0353850 PROTEIN"/>
    <property type="match status" value="1"/>
</dbReference>
<accession>A0A803QDV7</accession>
<dbReference type="GO" id="GO:0004523">
    <property type="term" value="F:RNA-DNA hybrid ribonuclease activity"/>
    <property type="evidence" value="ECO:0007669"/>
    <property type="project" value="InterPro"/>
</dbReference>
<dbReference type="SUPFAM" id="SSF53098">
    <property type="entry name" value="Ribonuclease H-like"/>
    <property type="match status" value="1"/>
</dbReference>
<dbReference type="InterPro" id="IPR044730">
    <property type="entry name" value="RNase_H-like_dom_plant"/>
</dbReference>